<evidence type="ECO:0000313" key="2">
    <source>
        <dbReference type="EMBL" id="JAC18711.1"/>
    </source>
</evidence>
<protein>
    <submittedName>
        <fullName evidence="2">Putative secreted peptide</fullName>
    </submittedName>
</protein>
<organism evidence="2">
    <name type="scientific">Triatoma infestans</name>
    <name type="common">Assassin bug</name>
    <dbReference type="NCBI Taxonomy" id="30076"/>
    <lineage>
        <taxon>Eukaryota</taxon>
        <taxon>Metazoa</taxon>
        <taxon>Ecdysozoa</taxon>
        <taxon>Arthropoda</taxon>
        <taxon>Hexapoda</taxon>
        <taxon>Insecta</taxon>
        <taxon>Pterygota</taxon>
        <taxon>Neoptera</taxon>
        <taxon>Paraneoptera</taxon>
        <taxon>Hemiptera</taxon>
        <taxon>Heteroptera</taxon>
        <taxon>Panheteroptera</taxon>
        <taxon>Cimicomorpha</taxon>
        <taxon>Reduviidae</taxon>
        <taxon>Triatominae</taxon>
        <taxon>Triatoma</taxon>
    </lineage>
</organism>
<evidence type="ECO:0000256" key="1">
    <source>
        <dbReference type="SAM" id="Phobius"/>
    </source>
</evidence>
<accession>A0A023FB20</accession>
<keyword evidence="1" id="KW-0812">Transmembrane</keyword>
<dbReference type="AlphaFoldDB" id="A0A023FB20"/>
<feature type="transmembrane region" description="Helical" evidence="1">
    <location>
        <begin position="12"/>
        <end position="29"/>
    </location>
</feature>
<sequence>RFLMVLYYQLRVWINIVQCYNNIALLKIINNNNRMFVKMFIIKTKIHYLIGSWAKDTAFLSLFLFIVLLLIKFNNFITSW</sequence>
<proteinExistence type="evidence at transcript level"/>
<keyword evidence="1" id="KW-0472">Membrane</keyword>
<name>A0A023FB20_TRIIF</name>
<feature type="transmembrane region" description="Helical" evidence="1">
    <location>
        <begin position="50"/>
        <end position="71"/>
    </location>
</feature>
<dbReference type="EMBL" id="GBBI01000001">
    <property type="protein sequence ID" value="JAC18711.1"/>
    <property type="molecule type" value="mRNA"/>
</dbReference>
<reference evidence="2" key="1">
    <citation type="journal article" date="2014" name="PLoS Negl. Trop. Dis.">
        <title>An updated insight into the Sialotranscriptome of Triatoma infestans: developmental stage and geographic variations.</title>
        <authorList>
            <person name="Schwarz A."/>
            <person name="Medrano-Mercado N."/>
            <person name="Schaub G.A."/>
            <person name="Struchiner C.J."/>
            <person name="Bargues M.D."/>
            <person name="Levy M.Z."/>
            <person name="Ribeiro J.M."/>
        </authorList>
    </citation>
    <scope>NUCLEOTIDE SEQUENCE</scope>
    <source>
        <strain evidence="2">Chile</strain>
        <tissue evidence="2">Salivary glands</tissue>
    </source>
</reference>
<feature type="non-terminal residue" evidence="2">
    <location>
        <position position="1"/>
    </location>
</feature>
<keyword evidence="1" id="KW-1133">Transmembrane helix</keyword>